<dbReference type="RefSeq" id="WP_207688567.1">
    <property type="nucleotide sequence ID" value="NZ_CP061799.1"/>
</dbReference>
<dbReference type="SUPFAM" id="SSF88713">
    <property type="entry name" value="Glycoside hydrolase/deacetylase"/>
    <property type="match status" value="1"/>
</dbReference>
<keyword evidence="2" id="KW-1185">Reference proteome</keyword>
<dbReference type="KEGG" id="dli:dnl_50530"/>
<dbReference type="PANTHER" id="PTHR30105:SF2">
    <property type="entry name" value="DIVERGENT POLYSACCHARIDE DEACETYLASE SUPERFAMILY"/>
    <property type="match status" value="1"/>
</dbReference>
<protein>
    <submittedName>
        <fullName evidence="1">Divergent polysaccharide deacetylase</fullName>
    </submittedName>
</protein>
<dbReference type="InterPro" id="IPR011330">
    <property type="entry name" value="Glyco_hydro/deAcase_b/a-brl"/>
</dbReference>
<name>A0A975BC27_9BACT</name>
<dbReference type="AlphaFoldDB" id="A0A975BC27"/>
<dbReference type="InterPro" id="IPR006837">
    <property type="entry name" value="Divergent_DAC"/>
</dbReference>
<dbReference type="EMBL" id="CP061799">
    <property type="protein sequence ID" value="QTA82672.1"/>
    <property type="molecule type" value="Genomic_DNA"/>
</dbReference>
<evidence type="ECO:0000313" key="1">
    <source>
        <dbReference type="EMBL" id="QTA82672.1"/>
    </source>
</evidence>
<dbReference type="Gene3D" id="3.20.20.370">
    <property type="entry name" value="Glycoside hydrolase/deacetylase"/>
    <property type="match status" value="1"/>
</dbReference>
<organism evidence="1 2">
    <name type="scientific">Desulfonema limicola</name>
    <dbReference type="NCBI Taxonomy" id="45656"/>
    <lineage>
        <taxon>Bacteria</taxon>
        <taxon>Pseudomonadati</taxon>
        <taxon>Thermodesulfobacteriota</taxon>
        <taxon>Desulfobacteria</taxon>
        <taxon>Desulfobacterales</taxon>
        <taxon>Desulfococcaceae</taxon>
        <taxon>Desulfonema</taxon>
    </lineage>
</organism>
<sequence length="311" mass="35104">MITPEHNNKKINSPYSSAAIAAGLLFTVLLFTVHCPGKSSTAPDLFHKDPNGEYNQAYEIPVYEVYPYGEDDIIKDIPVSERKPASGFSLPKAAIIIDDIGYDPLIVKLFLELDIDITFSIFPFCPFRESIIKEIQTKGMEIMLHLPMEPVEYPDVDPGKFALLASMSPKQLIETLEYNLEQIKNIKGVNNHMGSRITAMPTQMYLILSRVKQKNLFFIDSVTSSDSVCKSSARILQLPFAARDIFLDHIQKPEIIRRQIRRLTQIAEAYGEALGIGHPHKITYEILKQELPLLKKKVQIVPASRIIHTIG</sequence>
<dbReference type="GO" id="GO:0005975">
    <property type="term" value="P:carbohydrate metabolic process"/>
    <property type="evidence" value="ECO:0007669"/>
    <property type="project" value="InterPro"/>
</dbReference>
<evidence type="ECO:0000313" key="2">
    <source>
        <dbReference type="Proteomes" id="UP000663720"/>
    </source>
</evidence>
<accession>A0A975BC27</accession>
<proteinExistence type="predicted"/>
<dbReference type="Pfam" id="PF04748">
    <property type="entry name" value="Polysacc_deac_2"/>
    <property type="match status" value="1"/>
</dbReference>
<dbReference type="CDD" id="cd10936">
    <property type="entry name" value="CE4_DAC2"/>
    <property type="match status" value="1"/>
</dbReference>
<dbReference type="PANTHER" id="PTHR30105">
    <property type="entry name" value="UNCHARACTERIZED YIBQ-RELATED"/>
    <property type="match status" value="1"/>
</dbReference>
<gene>
    <name evidence="1" type="ORF">dnl_50530</name>
</gene>
<reference evidence="1" key="1">
    <citation type="journal article" date="2021" name="Microb. Physiol.">
        <title>Proteogenomic Insights into the Physiology of Marine, Sulfate-Reducing, Filamentous Desulfonema limicola and Desulfonema magnum.</title>
        <authorList>
            <person name="Schnaars V."/>
            <person name="Wohlbrand L."/>
            <person name="Scheve S."/>
            <person name="Hinrichs C."/>
            <person name="Reinhardt R."/>
            <person name="Rabus R."/>
        </authorList>
    </citation>
    <scope>NUCLEOTIDE SEQUENCE</scope>
    <source>
        <strain evidence="1">5ac10</strain>
    </source>
</reference>
<dbReference type="Proteomes" id="UP000663720">
    <property type="component" value="Chromosome"/>
</dbReference>